<organism evidence="7 8">
    <name type="scientific">Psychroserpens algicola</name>
    <dbReference type="NCBI Taxonomy" id="1719034"/>
    <lineage>
        <taxon>Bacteria</taxon>
        <taxon>Pseudomonadati</taxon>
        <taxon>Bacteroidota</taxon>
        <taxon>Flavobacteriia</taxon>
        <taxon>Flavobacteriales</taxon>
        <taxon>Flavobacteriaceae</taxon>
        <taxon>Psychroserpens</taxon>
    </lineage>
</organism>
<dbReference type="PANTHER" id="PTHR43863:SF2">
    <property type="entry name" value="MALTASE-GLUCOAMYLASE"/>
    <property type="match status" value="1"/>
</dbReference>
<dbReference type="Proteomes" id="UP001203687">
    <property type="component" value="Unassembled WGS sequence"/>
</dbReference>
<dbReference type="Pfam" id="PF01055">
    <property type="entry name" value="Glyco_hydro_31_2nd"/>
    <property type="match status" value="1"/>
</dbReference>
<dbReference type="InterPro" id="IPR017853">
    <property type="entry name" value="GH"/>
</dbReference>
<dbReference type="Pfam" id="PF13802">
    <property type="entry name" value="Gal_mutarotas_2"/>
    <property type="match status" value="1"/>
</dbReference>
<evidence type="ECO:0000259" key="4">
    <source>
        <dbReference type="Pfam" id="PF13802"/>
    </source>
</evidence>
<dbReference type="InterPro" id="IPR033403">
    <property type="entry name" value="DUF5110"/>
</dbReference>
<evidence type="ECO:0000259" key="3">
    <source>
        <dbReference type="Pfam" id="PF01055"/>
    </source>
</evidence>
<feature type="domain" description="Glycoside hydrolase family 31 TIM barrel" evidence="3">
    <location>
        <begin position="246"/>
        <end position="565"/>
    </location>
</feature>
<dbReference type="SUPFAM" id="SSF74650">
    <property type="entry name" value="Galactose mutarotase-like"/>
    <property type="match status" value="1"/>
</dbReference>
<dbReference type="SUPFAM" id="SSF51011">
    <property type="entry name" value="Glycosyl hydrolase domain"/>
    <property type="match status" value="1"/>
</dbReference>
<dbReference type="InterPro" id="IPR025887">
    <property type="entry name" value="Glyco_hydro_31_N_dom"/>
</dbReference>
<proteinExistence type="inferred from homology"/>
<keyword evidence="2" id="KW-0378">Hydrolase</keyword>
<dbReference type="CDD" id="cd14752">
    <property type="entry name" value="GH31_N"/>
    <property type="match status" value="1"/>
</dbReference>
<keyword evidence="8" id="KW-1185">Reference proteome</keyword>
<dbReference type="Gene3D" id="3.20.20.80">
    <property type="entry name" value="Glycosidases"/>
    <property type="match status" value="1"/>
</dbReference>
<evidence type="ECO:0000259" key="6">
    <source>
        <dbReference type="Pfam" id="PF21365"/>
    </source>
</evidence>
<dbReference type="InterPro" id="IPR000322">
    <property type="entry name" value="Glyco_hydro_31_TIM"/>
</dbReference>
<dbReference type="PANTHER" id="PTHR43863">
    <property type="entry name" value="HYDROLASE, PUTATIVE (AFU_ORTHOLOGUE AFUA_1G03140)-RELATED"/>
    <property type="match status" value="1"/>
</dbReference>
<dbReference type="Pfam" id="PF21365">
    <property type="entry name" value="Glyco_hydro_31_3rd"/>
    <property type="match status" value="1"/>
</dbReference>
<dbReference type="InterPro" id="IPR013780">
    <property type="entry name" value="Glyco_hydro_b"/>
</dbReference>
<dbReference type="InterPro" id="IPR011013">
    <property type="entry name" value="Gal_mutarotase_sf_dom"/>
</dbReference>
<dbReference type="InterPro" id="IPR051816">
    <property type="entry name" value="Glycosyl_Hydrolase_31"/>
</dbReference>
<comment type="similarity">
    <text evidence="1 2">Belongs to the glycosyl hydrolase 31 family.</text>
</comment>
<comment type="caution">
    <text evidence="7">The sequence shown here is derived from an EMBL/GenBank/DDBJ whole genome shotgun (WGS) entry which is preliminary data.</text>
</comment>
<evidence type="ECO:0000313" key="7">
    <source>
        <dbReference type="EMBL" id="MCK8479371.1"/>
    </source>
</evidence>
<gene>
    <name evidence="7" type="ORF">MUY34_02000</name>
</gene>
<dbReference type="RefSeq" id="WP_248411716.1">
    <property type="nucleotide sequence ID" value="NZ_JALPQF010000001.1"/>
</dbReference>
<feature type="domain" description="Glycosyl hydrolase family 31 C-terminal" evidence="6">
    <location>
        <begin position="573"/>
        <end position="660"/>
    </location>
</feature>
<dbReference type="InterPro" id="IPR048395">
    <property type="entry name" value="Glyco_hydro_31_C"/>
</dbReference>
<name>A0ABT0H4R9_9FLAO</name>
<dbReference type="EMBL" id="JALPQF010000001">
    <property type="protein sequence ID" value="MCK8479371.1"/>
    <property type="molecule type" value="Genomic_DNA"/>
</dbReference>
<dbReference type="SUPFAM" id="SSF51445">
    <property type="entry name" value="(Trans)glycosidases"/>
    <property type="match status" value="1"/>
</dbReference>
<feature type="domain" description="Glycoside hydrolase family 31 N-terminal" evidence="4">
    <location>
        <begin position="45"/>
        <end position="197"/>
    </location>
</feature>
<reference evidence="7" key="1">
    <citation type="submission" date="2022-04" db="EMBL/GenBank/DDBJ databases">
        <authorList>
            <person name="Ren T."/>
        </authorList>
    </citation>
    <scope>NUCLEOTIDE SEQUENCE</scope>
    <source>
        <strain evidence="7">F63249</strain>
    </source>
</reference>
<evidence type="ECO:0000313" key="8">
    <source>
        <dbReference type="Proteomes" id="UP001203687"/>
    </source>
</evidence>
<accession>A0ABT0H4R9</accession>
<dbReference type="Gene3D" id="2.60.40.1760">
    <property type="entry name" value="glycosyl hydrolase (family 31)"/>
    <property type="match status" value="1"/>
</dbReference>
<evidence type="ECO:0000259" key="5">
    <source>
        <dbReference type="Pfam" id="PF17137"/>
    </source>
</evidence>
<evidence type="ECO:0000256" key="1">
    <source>
        <dbReference type="ARBA" id="ARBA00007806"/>
    </source>
</evidence>
<dbReference type="Pfam" id="PF17137">
    <property type="entry name" value="DUF5110"/>
    <property type="match status" value="1"/>
</dbReference>
<dbReference type="Gene3D" id="2.60.40.1180">
    <property type="entry name" value="Golgi alpha-mannosidase II"/>
    <property type="match status" value="2"/>
</dbReference>
<sequence length="795" mass="90903">MKHYITYIFLLVTALLTSQNADRKFISVNEISNGLEVHVNDGVYTIQMYTPEIAETSFLPTGETAMAASHAVVLEPNAINVQVTERAEDILLKTNGLYITITKSPFQISYYYKDKHVISEKAGYAKNDSLETIQFEISKDEVLYGGGARALGMNRRGHRLQLYNRAHYGYETHSELMNFTLPIVMSSNQYMVHFDNAPIGFLDLDSKDDNTLTYETISGRKTYQVIVGESWYDIVDNYTDLTGKQPMLPRWALGNFSSRFGYHSQKEVLETIDAFRAEEIPVDAIILDLYWFGKDIKGTMGNLAFDRDSFPNPQQMVKDLKSKNVETILITEPFMLTTSKRWDEAVEKDILAKDTIGNPATYDFYFGNTGIIDIYSNTGKQWFKTIYKDLAQLGVNGFWGDLGEPEVLPSWVKFEAGTADEVHNIYGHDWAKLVYESSLEVSPDKRPFILMRAGYSGSQRYGMVPWSGDVNRTWGGLQSQPEIALQMGLQGLAYMHSDLGGFAGANLDDELYVRWLQYGVFQPIYRPHAQEDVASEPVFRSEKAKELAKQAIELRYALLPYNYNLMFQNSQTGTPLMRPLFFEEPNNPDLYAYSDAYLWGKDILVAPILKAGQKEQTIYFPKHSAWFDFDTAEVFEGGQTKTIPTKEQSIPTFIRAGAFIPMLRPQQSTKLVENQTLYLSYGHHNSVTQSRREFYNDDGKTVAAYENRNYQILNFEATYKGRNLQFDFDAETGKMFTAKSRSIDFTIHNISKRPKYVKIDGKKVEFFYSEVLKNLIVTFPWHTSEAKTIKLKLKN</sequence>
<feature type="domain" description="DUF5110" evidence="5">
    <location>
        <begin position="690"/>
        <end position="749"/>
    </location>
</feature>
<keyword evidence="2" id="KW-0326">Glycosidase</keyword>
<evidence type="ECO:0000256" key="2">
    <source>
        <dbReference type="RuleBase" id="RU361185"/>
    </source>
</evidence>
<protein>
    <submittedName>
        <fullName evidence="7">DUF4968 domain-containing protein</fullName>
    </submittedName>
</protein>